<accession>A0A7N0TG96</accession>
<keyword evidence="2" id="KW-1185">Reference proteome</keyword>
<dbReference type="Proteomes" id="UP000594263">
    <property type="component" value="Unplaced"/>
</dbReference>
<evidence type="ECO:0000313" key="2">
    <source>
        <dbReference type="Proteomes" id="UP000594263"/>
    </source>
</evidence>
<protein>
    <submittedName>
        <fullName evidence="1">Uncharacterized protein</fullName>
    </submittedName>
</protein>
<dbReference type="Gramene" id="Kaladp0036s0310.1.v1.1">
    <property type="protein sequence ID" value="Kaladp0036s0310.1.v1.1.CDS.1"/>
    <property type="gene ID" value="Kaladp0036s0310.v1.1"/>
</dbReference>
<dbReference type="EnsemblPlants" id="Kaladp0036s0310.1.v1.1">
    <property type="protein sequence ID" value="Kaladp0036s0310.1.v1.1.CDS.1"/>
    <property type="gene ID" value="Kaladp0036s0310.v1.1"/>
</dbReference>
<organism evidence="1 2">
    <name type="scientific">Kalanchoe fedtschenkoi</name>
    <name type="common">Lavender scallops</name>
    <name type="synonym">South American air plant</name>
    <dbReference type="NCBI Taxonomy" id="63787"/>
    <lineage>
        <taxon>Eukaryota</taxon>
        <taxon>Viridiplantae</taxon>
        <taxon>Streptophyta</taxon>
        <taxon>Embryophyta</taxon>
        <taxon>Tracheophyta</taxon>
        <taxon>Spermatophyta</taxon>
        <taxon>Magnoliopsida</taxon>
        <taxon>eudicotyledons</taxon>
        <taxon>Gunneridae</taxon>
        <taxon>Pentapetalae</taxon>
        <taxon>Saxifragales</taxon>
        <taxon>Crassulaceae</taxon>
        <taxon>Kalanchoe</taxon>
    </lineage>
</organism>
<dbReference type="AlphaFoldDB" id="A0A7N0TG96"/>
<evidence type="ECO:0000313" key="1">
    <source>
        <dbReference type="EnsemblPlants" id="Kaladp0036s0310.1.v1.1.CDS.1"/>
    </source>
</evidence>
<reference evidence="1" key="1">
    <citation type="submission" date="2021-01" db="UniProtKB">
        <authorList>
            <consortium name="EnsemblPlants"/>
        </authorList>
    </citation>
    <scope>IDENTIFICATION</scope>
</reference>
<sequence length="151" mass="17676">MTNPNYFSVNCTFITFFCNSSNFNTATRKHCNSVHHHILIHHNSLRTFLYFFLHRGQLRADIKSISTIINTIINLHTIYNPSSPNRNTLFICLQQTIHSNTRPVDNKLSNIHLRISAQIHRFVPILLTSTIHRIHNHSDPNPHHRLVRARE</sequence>
<name>A0A7N0TG96_KALFE</name>
<proteinExistence type="predicted"/>